<gene>
    <name evidence="1" type="ORF">VITISV_009559</name>
</gene>
<dbReference type="AlphaFoldDB" id="A5BUU1"/>
<reference evidence="1" key="1">
    <citation type="journal article" date="2007" name="PLoS ONE">
        <title>The first genome sequence of an elite grapevine cultivar (Pinot noir Vitis vinifera L.): coping with a highly heterozygous genome.</title>
        <authorList>
            <person name="Velasco R."/>
            <person name="Zharkikh A."/>
            <person name="Troggio M."/>
            <person name="Cartwright D.A."/>
            <person name="Cestaro A."/>
            <person name="Pruss D."/>
            <person name="Pindo M."/>
            <person name="FitzGerald L.M."/>
            <person name="Vezzulli S."/>
            <person name="Reid J."/>
            <person name="Malacarne G."/>
            <person name="Iliev D."/>
            <person name="Coppola G."/>
            <person name="Wardell B."/>
            <person name="Micheletti D."/>
            <person name="Macalma T."/>
            <person name="Facci M."/>
            <person name="Mitchell J.T."/>
            <person name="Perazzolli M."/>
            <person name="Eldredge G."/>
            <person name="Gatto P."/>
            <person name="Oyzerski R."/>
            <person name="Moretto M."/>
            <person name="Gutin N."/>
            <person name="Stefanini M."/>
            <person name="Chen Y."/>
            <person name="Segala C."/>
            <person name="Davenport C."/>
            <person name="Dematte L."/>
            <person name="Mraz A."/>
            <person name="Battilana J."/>
            <person name="Stormo K."/>
            <person name="Costa F."/>
            <person name="Tao Q."/>
            <person name="Si-Ammour A."/>
            <person name="Harkins T."/>
            <person name="Lackey A."/>
            <person name="Perbost C."/>
            <person name="Taillon B."/>
            <person name="Stella A."/>
            <person name="Solovyev V."/>
            <person name="Fawcett J.A."/>
            <person name="Sterck L."/>
            <person name="Vandepoele K."/>
            <person name="Grando S.M."/>
            <person name="Toppo S."/>
            <person name="Moser C."/>
            <person name="Lanchbury J."/>
            <person name="Bogden R."/>
            <person name="Skolnick M."/>
            <person name="Sgaramella V."/>
            <person name="Bhatnagar S.K."/>
            <person name="Fontana P."/>
            <person name="Gutin A."/>
            <person name="Van de Peer Y."/>
            <person name="Salamini F."/>
            <person name="Viola R."/>
        </authorList>
    </citation>
    <scope>NUCLEOTIDE SEQUENCE</scope>
</reference>
<sequence length="82" mass="9095">MGLRNGTHVPKVGFAAAKWGLGCEMEVWEPWVISQRISQLRNRGMGCEMITSHVPRGCFSWSGYGAAKWFRGEGPISQQGNL</sequence>
<evidence type="ECO:0000313" key="1">
    <source>
        <dbReference type="EMBL" id="CAN63867.1"/>
    </source>
</evidence>
<accession>A5BUU1</accession>
<dbReference type="EMBL" id="AM472008">
    <property type="protein sequence ID" value="CAN63867.1"/>
    <property type="molecule type" value="Genomic_DNA"/>
</dbReference>
<name>A5BUU1_VITVI</name>
<organism evidence="1">
    <name type="scientific">Vitis vinifera</name>
    <name type="common">Grape</name>
    <dbReference type="NCBI Taxonomy" id="29760"/>
    <lineage>
        <taxon>Eukaryota</taxon>
        <taxon>Viridiplantae</taxon>
        <taxon>Streptophyta</taxon>
        <taxon>Embryophyta</taxon>
        <taxon>Tracheophyta</taxon>
        <taxon>Spermatophyta</taxon>
        <taxon>Magnoliopsida</taxon>
        <taxon>eudicotyledons</taxon>
        <taxon>Gunneridae</taxon>
        <taxon>Pentapetalae</taxon>
        <taxon>rosids</taxon>
        <taxon>Vitales</taxon>
        <taxon>Vitaceae</taxon>
        <taxon>Viteae</taxon>
        <taxon>Vitis</taxon>
    </lineage>
</organism>
<proteinExistence type="predicted"/>
<protein>
    <submittedName>
        <fullName evidence="1">Uncharacterized protein</fullName>
    </submittedName>
</protein>